<reference evidence="2 3" key="1">
    <citation type="submission" date="2020-10" db="EMBL/GenBank/DDBJ databases">
        <title>ChiBAC.</title>
        <authorList>
            <person name="Zenner C."/>
            <person name="Hitch T.C.A."/>
            <person name="Clavel T."/>
        </authorList>
    </citation>
    <scope>NUCLEOTIDE SEQUENCE [LARGE SCALE GENOMIC DNA]</scope>
    <source>
        <strain evidence="2 3">DSM 107455</strain>
    </source>
</reference>
<organism evidence="2 3">
    <name type="scientific">Thermophilibacter gallinarum</name>
    <dbReference type="NCBI Taxonomy" id="2779357"/>
    <lineage>
        <taxon>Bacteria</taxon>
        <taxon>Bacillati</taxon>
        <taxon>Actinomycetota</taxon>
        <taxon>Coriobacteriia</taxon>
        <taxon>Coriobacteriales</taxon>
        <taxon>Atopobiaceae</taxon>
        <taxon>Thermophilibacter</taxon>
    </lineage>
</organism>
<feature type="transmembrane region" description="Helical" evidence="1">
    <location>
        <begin position="122"/>
        <end position="143"/>
    </location>
</feature>
<sequence>MRVAELTDTRLVVELSEWDLWELERSFGVCLPGGTWLIPGRMAASDGFCARADEMRVRGADGAFTGDGLDDTERLVVAEAVCSLWSWVCDSCDVRFVGEDGELWCRGDHHLKVEVRTLRSSAVLWTLLATLVGAAELALSLLMSALEGAYGVVLINVLLAPFSLSCAAVALRSWRFGVTADLGGMTVRPTLGPERSIAFSEVTSVERVVSSDGSGALRRLVVRTADARVSLSASLEGIEALDALLAERVRPS</sequence>
<keyword evidence="1" id="KW-0472">Membrane</keyword>
<feature type="transmembrane region" description="Helical" evidence="1">
    <location>
        <begin position="149"/>
        <end position="171"/>
    </location>
</feature>
<evidence type="ECO:0000313" key="3">
    <source>
        <dbReference type="Proteomes" id="UP001194273"/>
    </source>
</evidence>
<name>A0ABR9QSY8_9ACTN</name>
<keyword evidence="3" id="KW-1185">Reference proteome</keyword>
<dbReference type="Proteomes" id="UP001194273">
    <property type="component" value="Unassembled WGS sequence"/>
</dbReference>
<keyword evidence="1" id="KW-0812">Transmembrane</keyword>
<comment type="caution">
    <text evidence="2">The sequence shown here is derived from an EMBL/GenBank/DDBJ whole genome shotgun (WGS) entry which is preliminary data.</text>
</comment>
<dbReference type="RefSeq" id="WP_193529618.1">
    <property type="nucleotide sequence ID" value="NZ_JADCJZ010000002.1"/>
</dbReference>
<evidence type="ECO:0000256" key="1">
    <source>
        <dbReference type="SAM" id="Phobius"/>
    </source>
</evidence>
<proteinExistence type="predicted"/>
<accession>A0ABR9QSY8</accession>
<evidence type="ECO:0000313" key="2">
    <source>
        <dbReference type="EMBL" id="MBE5024193.1"/>
    </source>
</evidence>
<keyword evidence="1" id="KW-1133">Transmembrane helix</keyword>
<evidence type="ECO:0008006" key="4">
    <source>
        <dbReference type="Google" id="ProtNLM"/>
    </source>
</evidence>
<gene>
    <name evidence="2" type="ORF">INF26_04920</name>
</gene>
<protein>
    <recommendedName>
        <fullName evidence="4">DUF304 domain-containing protein</fullName>
    </recommendedName>
</protein>
<dbReference type="EMBL" id="JADCJZ010000002">
    <property type="protein sequence ID" value="MBE5024193.1"/>
    <property type="molecule type" value="Genomic_DNA"/>
</dbReference>